<keyword evidence="1" id="KW-0812">Transmembrane</keyword>
<keyword evidence="1" id="KW-1133">Transmembrane helix</keyword>
<dbReference type="Pfam" id="PF10066">
    <property type="entry name" value="DUF2304"/>
    <property type="match status" value="1"/>
</dbReference>
<dbReference type="AlphaFoldDB" id="A0A517TBT0"/>
<dbReference type="KEGG" id="chya:V22_30970"/>
<dbReference type="Proteomes" id="UP000319976">
    <property type="component" value="Chromosome"/>
</dbReference>
<gene>
    <name evidence="2" type="ORF">V22_30970</name>
</gene>
<protein>
    <recommendedName>
        <fullName evidence="4">DUF2304 domain-containing protein</fullName>
    </recommendedName>
</protein>
<evidence type="ECO:0000313" key="3">
    <source>
        <dbReference type="Proteomes" id="UP000319976"/>
    </source>
</evidence>
<name>A0A517TBT0_9PLAN</name>
<dbReference type="InterPro" id="IPR019277">
    <property type="entry name" value="DUF2304"/>
</dbReference>
<evidence type="ECO:0008006" key="4">
    <source>
        <dbReference type="Google" id="ProtNLM"/>
    </source>
</evidence>
<feature type="transmembrane region" description="Helical" evidence="1">
    <location>
        <begin position="6"/>
        <end position="25"/>
    </location>
</feature>
<keyword evidence="3" id="KW-1185">Reference proteome</keyword>
<proteinExistence type="predicted"/>
<accession>A0A517TBT0</accession>
<reference evidence="2 3" key="1">
    <citation type="submission" date="2019-02" db="EMBL/GenBank/DDBJ databases">
        <title>Deep-cultivation of Planctomycetes and their phenomic and genomic characterization uncovers novel biology.</title>
        <authorList>
            <person name="Wiegand S."/>
            <person name="Jogler M."/>
            <person name="Boedeker C."/>
            <person name="Pinto D."/>
            <person name="Vollmers J."/>
            <person name="Rivas-Marin E."/>
            <person name="Kohn T."/>
            <person name="Peeters S.H."/>
            <person name="Heuer A."/>
            <person name="Rast P."/>
            <person name="Oberbeckmann S."/>
            <person name="Bunk B."/>
            <person name="Jeske O."/>
            <person name="Meyerdierks A."/>
            <person name="Storesund J.E."/>
            <person name="Kallscheuer N."/>
            <person name="Luecker S."/>
            <person name="Lage O.M."/>
            <person name="Pohl T."/>
            <person name="Merkel B.J."/>
            <person name="Hornburger P."/>
            <person name="Mueller R.-W."/>
            <person name="Bruemmer F."/>
            <person name="Labrenz M."/>
            <person name="Spormann A.M."/>
            <person name="Op den Camp H."/>
            <person name="Overmann J."/>
            <person name="Amann R."/>
            <person name="Jetten M.S.M."/>
            <person name="Mascher T."/>
            <person name="Medema M.H."/>
            <person name="Devos D.P."/>
            <person name="Kaster A.-K."/>
            <person name="Ovreas L."/>
            <person name="Rohde M."/>
            <person name="Galperin M.Y."/>
            <person name="Jogler C."/>
        </authorList>
    </citation>
    <scope>NUCLEOTIDE SEQUENCE [LARGE SCALE GENOMIC DNA]</scope>
    <source>
        <strain evidence="2 3">V22</strain>
    </source>
</reference>
<dbReference type="RefSeq" id="WP_145264419.1">
    <property type="nucleotide sequence ID" value="NZ_CP036316.1"/>
</dbReference>
<dbReference type="EMBL" id="CP036316">
    <property type="protein sequence ID" value="QDT65835.1"/>
    <property type="molecule type" value="Genomic_DNA"/>
</dbReference>
<sequence precursor="true">MTAFQIISLSLLGLILLAEIVRIMQGARFGWFRISRISFWIVASLGILFPTAVSAIAASLGIGRGADLVLYVFLLTFVVLAFNFYARCVSLQRQITELVRQEALITARFGTVDSTEERRDSPS</sequence>
<feature type="transmembrane region" description="Helical" evidence="1">
    <location>
        <begin position="37"/>
        <end position="62"/>
    </location>
</feature>
<evidence type="ECO:0000313" key="2">
    <source>
        <dbReference type="EMBL" id="QDT65835.1"/>
    </source>
</evidence>
<organism evidence="2 3">
    <name type="scientific">Calycomorphotria hydatis</name>
    <dbReference type="NCBI Taxonomy" id="2528027"/>
    <lineage>
        <taxon>Bacteria</taxon>
        <taxon>Pseudomonadati</taxon>
        <taxon>Planctomycetota</taxon>
        <taxon>Planctomycetia</taxon>
        <taxon>Planctomycetales</taxon>
        <taxon>Planctomycetaceae</taxon>
        <taxon>Calycomorphotria</taxon>
    </lineage>
</organism>
<feature type="transmembrane region" description="Helical" evidence="1">
    <location>
        <begin position="68"/>
        <end position="86"/>
    </location>
</feature>
<keyword evidence="1" id="KW-0472">Membrane</keyword>
<evidence type="ECO:0000256" key="1">
    <source>
        <dbReference type="SAM" id="Phobius"/>
    </source>
</evidence>
<dbReference type="OrthoDB" id="291922at2"/>